<dbReference type="EC" id="7.1.1.8" evidence="3"/>
<evidence type="ECO:0000256" key="6">
    <source>
        <dbReference type="ARBA" id="ARBA00022475"/>
    </source>
</evidence>
<feature type="transmembrane region" description="Helical" evidence="18">
    <location>
        <begin position="52"/>
        <end position="71"/>
    </location>
</feature>
<feature type="transmembrane region" description="Helical" evidence="18">
    <location>
        <begin position="337"/>
        <end position="360"/>
    </location>
</feature>
<evidence type="ECO:0000256" key="12">
    <source>
        <dbReference type="ARBA" id="ARBA00022982"/>
    </source>
</evidence>
<dbReference type="PANTHER" id="PTHR19271:SF16">
    <property type="entry name" value="CYTOCHROME B"/>
    <property type="match status" value="1"/>
</dbReference>
<keyword evidence="9 18" id="KW-0812">Transmembrane</keyword>
<dbReference type="GO" id="GO:0016491">
    <property type="term" value="F:oxidoreductase activity"/>
    <property type="evidence" value="ECO:0007669"/>
    <property type="project" value="InterPro"/>
</dbReference>
<comment type="cofactor">
    <cofactor evidence="1">
        <name>heme</name>
        <dbReference type="ChEBI" id="CHEBI:30413"/>
    </cofactor>
</comment>
<evidence type="ECO:0000256" key="15">
    <source>
        <dbReference type="ARBA" id="ARBA00023136"/>
    </source>
</evidence>
<gene>
    <name evidence="20" type="ORF">SO3561_00640</name>
</gene>
<dbReference type="FunFam" id="1.20.810.10:FF:000007">
    <property type="entry name" value="Ubiquinol-cytochrome C reductase B subunit"/>
    <property type="match status" value="1"/>
</dbReference>
<dbReference type="InterPro" id="IPR027387">
    <property type="entry name" value="Cytb/b6-like_sf"/>
</dbReference>
<dbReference type="EMBL" id="BDQI01000001">
    <property type="protein sequence ID" value="GAX49152.1"/>
    <property type="molecule type" value="Genomic_DNA"/>
</dbReference>
<evidence type="ECO:0000313" key="21">
    <source>
        <dbReference type="Proteomes" id="UP000217446"/>
    </source>
</evidence>
<feature type="transmembrane region" description="Helical" evidence="18">
    <location>
        <begin position="381"/>
        <end position="406"/>
    </location>
</feature>
<feature type="transmembrane region" description="Helical" evidence="18">
    <location>
        <begin position="178"/>
        <end position="201"/>
    </location>
</feature>
<dbReference type="AlphaFoldDB" id="A0A250V4X7"/>
<dbReference type="STRING" id="1963.AQJ27_02790"/>
<evidence type="ECO:0000256" key="17">
    <source>
        <dbReference type="ARBA" id="ARBA00029568"/>
    </source>
</evidence>
<comment type="catalytic activity">
    <reaction evidence="16">
        <text>a quinol + 2 Fe(III)-[cytochrome c](out) = a quinone + 2 Fe(II)-[cytochrome c](out) + 2 H(+)(out)</text>
        <dbReference type="Rhea" id="RHEA:11484"/>
        <dbReference type="Rhea" id="RHEA-COMP:10350"/>
        <dbReference type="Rhea" id="RHEA-COMP:14399"/>
        <dbReference type="ChEBI" id="CHEBI:15378"/>
        <dbReference type="ChEBI" id="CHEBI:24646"/>
        <dbReference type="ChEBI" id="CHEBI:29033"/>
        <dbReference type="ChEBI" id="CHEBI:29034"/>
        <dbReference type="ChEBI" id="CHEBI:132124"/>
        <dbReference type="EC" id="7.1.1.8"/>
    </reaction>
</comment>
<keyword evidence="10" id="KW-0479">Metal-binding</keyword>
<dbReference type="InterPro" id="IPR016174">
    <property type="entry name" value="Di-haem_cyt_TM"/>
</dbReference>
<feature type="domain" description="Cytochrome b/b6 N-terminal region profile" evidence="19">
    <location>
        <begin position="19"/>
        <end position="245"/>
    </location>
</feature>
<comment type="caution">
    <text evidence="20">The sequence shown here is derived from an EMBL/GenBank/DDBJ whole genome shotgun (WGS) entry which is preliminary data.</text>
</comment>
<evidence type="ECO:0000256" key="5">
    <source>
        <dbReference type="ARBA" id="ARBA00022448"/>
    </source>
</evidence>
<evidence type="ECO:0000256" key="13">
    <source>
        <dbReference type="ARBA" id="ARBA00022989"/>
    </source>
</evidence>
<dbReference type="Pfam" id="PF13631">
    <property type="entry name" value="Cytochrom_B_N_2"/>
    <property type="match status" value="1"/>
</dbReference>
<keyword evidence="15 18" id="KW-0472">Membrane</keyword>
<dbReference type="Proteomes" id="UP000217446">
    <property type="component" value="Unassembled WGS sequence"/>
</dbReference>
<evidence type="ECO:0000256" key="16">
    <source>
        <dbReference type="ARBA" id="ARBA00029351"/>
    </source>
</evidence>
<dbReference type="GO" id="GO:0005886">
    <property type="term" value="C:plasma membrane"/>
    <property type="evidence" value="ECO:0007669"/>
    <property type="project" value="UniProtKB-SubCell"/>
</dbReference>
<dbReference type="GO" id="GO:0046872">
    <property type="term" value="F:metal ion binding"/>
    <property type="evidence" value="ECO:0007669"/>
    <property type="project" value="UniProtKB-KW"/>
</dbReference>
<evidence type="ECO:0000256" key="9">
    <source>
        <dbReference type="ARBA" id="ARBA00022692"/>
    </source>
</evidence>
<keyword evidence="6" id="KW-1003">Cell membrane</keyword>
<sequence length="541" mass="60020">MGGASQENEVRPRHKGERIAEWADGRLGLYGLVREKARRAFPDHWSFTLGEISLYSFVIVIVTGIYLTLFFHPSMNVVEYNGSYSPLRGQRVSEAFNSTMRISFDVRGGLLIRQAHHWAALVFVAAMLVHMMRVFFTGAFRKPRELNWIFGFLLLILGMFGGLTGYDLPDDLLSGTGLAVVNGTILSVPIVGTYLSLFLFGGEFPGEDLVARFNTIHVLLIPALMVGLLAAHLILALHHRHTQYPGPGRSNKNVVGLPLKVRAVKSTGFFFLVAGVIFAAAAVAQINPVWRYGPYRADQVSAGSQPDWYMGVADGLLRVMPGWEITFWGHTLALDNLIPLSVGVGLFLAMGVYPFVEAWVTGDGREQYLLDRPRNRPVRTALGVSWISFYLVALIGAANDIIAIRFHVSVESVTWAVRVSLVIVPPTAYVITKRWALGLQRQDRDKVLHGRETGIIKRLPNGAFIEVHEPLGQDRLHVLTQHEQYQAIGPGPAADGEGPDGGFRFARRLRAVLSRNFYGEGTQITKPTAREYQEITSSHRP</sequence>
<dbReference type="GO" id="GO:0022904">
    <property type="term" value="P:respiratory electron transport chain"/>
    <property type="evidence" value="ECO:0007669"/>
    <property type="project" value="InterPro"/>
</dbReference>
<protein>
    <recommendedName>
        <fullName evidence="4">Cytochrome bc1 complex cytochrome b subunit</fullName>
        <ecNumber evidence="3">7.1.1.8</ecNumber>
    </recommendedName>
    <alternativeName>
        <fullName evidence="17">Cytochrome bc1 reductase complex subunit QcrB</fullName>
    </alternativeName>
</protein>
<evidence type="ECO:0000256" key="7">
    <source>
        <dbReference type="ARBA" id="ARBA00022617"/>
    </source>
</evidence>
<keyword evidence="11" id="KW-1278">Translocase</keyword>
<dbReference type="SUPFAM" id="SSF81342">
    <property type="entry name" value="Transmembrane di-heme cytochromes"/>
    <property type="match status" value="1"/>
</dbReference>
<evidence type="ECO:0000256" key="4">
    <source>
        <dbReference type="ARBA" id="ARBA00016116"/>
    </source>
</evidence>
<keyword evidence="5" id="KW-0813">Transport</keyword>
<keyword evidence="21" id="KW-1185">Reference proteome</keyword>
<dbReference type="GO" id="GO:0008121">
    <property type="term" value="F:quinol-cytochrome-c reductase activity"/>
    <property type="evidence" value="ECO:0007669"/>
    <property type="project" value="UniProtKB-EC"/>
</dbReference>
<accession>A0A250V4X7</accession>
<evidence type="ECO:0000256" key="8">
    <source>
        <dbReference type="ARBA" id="ARBA00022660"/>
    </source>
</evidence>
<evidence type="ECO:0000256" key="10">
    <source>
        <dbReference type="ARBA" id="ARBA00022723"/>
    </source>
</evidence>
<evidence type="ECO:0000313" key="20">
    <source>
        <dbReference type="EMBL" id="GAX49152.1"/>
    </source>
</evidence>
<name>A0A250V4X7_STROL</name>
<evidence type="ECO:0000256" key="18">
    <source>
        <dbReference type="SAM" id="Phobius"/>
    </source>
</evidence>
<comment type="subcellular location">
    <subcellularLocation>
        <location evidence="2">Cell membrane</location>
        <topology evidence="2">Multi-pass membrane protein</topology>
    </subcellularLocation>
</comment>
<keyword evidence="8" id="KW-0679">Respiratory chain</keyword>
<keyword evidence="12" id="KW-0249">Electron transport</keyword>
<keyword evidence="13 18" id="KW-1133">Transmembrane helix</keyword>
<reference evidence="21" key="1">
    <citation type="submission" date="2017-05" db="EMBL/GenBank/DDBJ databases">
        <title>Streptomyces olivochromogenes NBRC 3561 whole genome shotgun sequence.</title>
        <authorList>
            <person name="Dohra H."/>
            <person name="Kodani S."/>
        </authorList>
    </citation>
    <scope>NUCLEOTIDE SEQUENCE [LARGE SCALE GENOMIC DNA]</scope>
    <source>
        <strain evidence="21">NBRC 3561</strain>
    </source>
</reference>
<evidence type="ECO:0000259" key="19">
    <source>
        <dbReference type="PROSITE" id="PS51002"/>
    </source>
</evidence>
<evidence type="ECO:0000256" key="14">
    <source>
        <dbReference type="ARBA" id="ARBA00023004"/>
    </source>
</evidence>
<feature type="transmembrane region" description="Helical" evidence="18">
    <location>
        <begin position="412"/>
        <end position="431"/>
    </location>
</feature>
<dbReference type="PROSITE" id="PS51002">
    <property type="entry name" value="CYTB_NTER"/>
    <property type="match status" value="1"/>
</dbReference>
<evidence type="ECO:0000256" key="1">
    <source>
        <dbReference type="ARBA" id="ARBA00001971"/>
    </source>
</evidence>
<evidence type="ECO:0000256" key="11">
    <source>
        <dbReference type="ARBA" id="ARBA00022967"/>
    </source>
</evidence>
<organism evidence="20 21">
    <name type="scientific">Streptomyces olivochromogenes</name>
    <dbReference type="NCBI Taxonomy" id="1963"/>
    <lineage>
        <taxon>Bacteria</taxon>
        <taxon>Bacillati</taxon>
        <taxon>Actinomycetota</taxon>
        <taxon>Actinomycetes</taxon>
        <taxon>Kitasatosporales</taxon>
        <taxon>Streptomycetaceae</taxon>
        <taxon>Streptomyces</taxon>
    </lineage>
</organism>
<dbReference type="InterPro" id="IPR005797">
    <property type="entry name" value="Cyt_b/b6_N"/>
</dbReference>
<keyword evidence="14" id="KW-0408">Iron</keyword>
<feature type="transmembrane region" description="Helical" evidence="18">
    <location>
        <begin position="117"/>
        <end position="136"/>
    </location>
</feature>
<feature type="transmembrane region" description="Helical" evidence="18">
    <location>
        <begin position="216"/>
        <end position="237"/>
    </location>
</feature>
<proteinExistence type="predicted"/>
<evidence type="ECO:0000256" key="3">
    <source>
        <dbReference type="ARBA" id="ARBA00012951"/>
    </source>
</evidence>
<feature type="transmembrane region" description="Helical" evidence="18">
    <location>
        <begin position="268"/>
        <end position="286"/>
    </location>
</feature>
<dbReference type="RefSeq" id="WP_067361062.1">
    <property type="nucleotide sequence ID" value="NZ_BDQI01000001.1"/>
</dbReference>
<keyword evidence="7" id="KW-0349">Heme</keyword>
<dbReference type="PANTHER" id="PTHR19271">
    <property type="entry name" value="CYTOCHROME B"/>
    <property type="match status" value="1"/>
</dbReference>
<evidence type="ECO:0000256" key="2">
    <source>
        <dbReference type="ARBA" id="ARBA00004651"/>
    </source>
</evidence>
<feature type="transmembrane region" description="Helical" evidence="18">
    <location>
        <begin position="148"/>
        <end position="166"/>
    </location>
</feature>
<dbReference type="Gene3D" id="1.20.810.10">
    <property type="entry name" value="Cytochrome Bc1 Complex, Chain C"/>
    <property type="match status" value="1"/>
</dbReference>